<dbReference type="InterPro" id="IPR013974">
    <property type="entry name" value="SAF"/>
</dbReference>
<dbReference type="PANTHER" id="PTHR36307:SF1">
    <property type="entry name" value="FLAGELLA BASAL BODY P-RING FORMATION PROTEIN FLGA"/>
    <property type="match status" value="1"/>
</dbReference>
<dbReference type="InterPro" id="IPR017585">
    <property type="entry name" value="SAF_FlgA"/>
</dbReference>
<dbReference type="Pfam" id="PF13144">
    <property type="entry name" value="ChapFlgA"/>
    <property type="match status" value="1"/>
</dbReference>
<accession>A0A502KZS7</accession>
<evidence type="ECO:0000256" key="4">
    <source>
        <dbReference type="ARBA" id="ARBA00022729"/>
    </source>
</evidence>
<comment type="subcellular location">
    <subcellularLocation>
        <location evidence="1 7">Periplasm</location>
    </subcellularLocation>
</comment>
<reference evidence="9 10" key="1">
    <citation type="submission" date="2019-01" db="EMBL/GenBank/DDBJ databases">
        <title>Litorilituus lipolytica sp. nov., isolated from intertidal sand of the Yellow Sea in China.</title>
        <authorList>
            <person name="Liu A."/>
        </authorList>
    </citation>
    <scope>NUCLEOTIDE SEQUENCE [LARGE SCALE GENOMIC DNA]</scope>
    <source>
        <strain evidence="9 10">RZ04</strain>
    </source>
</reference>
<feature type="signal peptide" evidence="7">
    <location>
        <begin position="1"/>
        <end position="23"/>
    </location>
</feature>
<evidence type="ECO:0000313" key="9">
    <source>
        <dbReference type="EMBL" id="TPH17122.1"/>
    </source>
</evidence>
<evidence type="ECO:0000256" key="3">
    <source>
        <dbReference type="ARBA" id="ARBA00014754"/>
    </source>
</evidence>
<name>A0A502KZS7_9GAMM</name>
<keyword evidence="10" id="KW-1185">Reference proteome</keyword>
<dbReference type="Proteomes" id="UP000315303">
    <property type="component" value="Unassembled WGS sequence"/>
</dbReference>
<keyword evidence="9" id="KW-0966">Cell projection</keyword>
<gene>
    <name evidence="9" type="primary">flgA</name>
    <name evidence="9" type="ORF">EPA86_05425</name>
</gene>
<evidence type="ECO:0000256" key="2">
    <source>
        <dbReference type="ARBA" id="ARBA00010474"/>
    </source>
</evidence>
<dbReference type="Gene3D" id="3.90.1210.10">
    <property type="entry name" value="Antifreeze-like/N-acetylneuraminic acid synthase C-terminal domain"/>
    <property type="match status" value="1"/>
</dbReference>
<dbReference type="AlphaFoldDB" id="A0A502KZS7"/>
<protein>
    <recommendedName>
        <fullName evidence="3 7">Flagella basal body P-ring formation protein FlgA</fullName>
    </recommendedName>
</protein>
<keyword evidence="7" id="KW-1005">Bacterial flagellum biogenesis</keyword>
<dbReference type="SMART" id="SM00858">
    <property type="entry name" value="SAF"/>
    <property type="match status" value="1"/>
</dbReference>
<dbReference type="GO" id="GO:0042597">
    <property type="term" value="C:periplasmic space"/>
    <property type="evidence" value="ECO:0007669"/>
    <property type="project" value="UniProtKB-SubCell"/>
</dbReference>
<keyword evidence="9" id="KW-0282">Flagellum</keyword>
<dbReference type="RefSeq" id="WP_140602403.1">
    <property type="nucleotide sequence ID" value="NZ_SAWY01000009.1"/>
</dbReference>
<keyword evidence="9" id="KW-0969">Cilium</keyword>
<dbReference type="CDD" id="cd11614">
    <property type="entry name" value="SAF_CpaB_FlgA_like"/>
    <property type="match status" value="1"/>
</dbReference>
<sequence length="230" mass="25806">MQYNQVILSFSLLLLAFSTQSYALEFKREEIEQLIKSHVEKNYVPESEGKMTVSVAKLDPRITIKPCQMPLQANIPEKSTGRNVNVKISCDDSTPWKMYLSAKVTMTYPVLVAKQTIEKGNRLSNENIELRYLPENKIRGEKLTDFHSIKGAKVKRRIAKGKAINNKNLCIVCKGDRVTIIAESNSFSIKTQGIALNSGNIGEQIRVENSRSGKVITPQVIAIKQVVINL</sequence>
<dbReference type="EMBL" id="SAWY01000009">
    <property type="protein sequence ID" value="TPH17122.1"/>
    <property type="molecule type" value="Genomic_DNA"/>
</dbReference>
<comment type="similarity">
    <text evidence="2 7">Belongs to the FlgA family.</text>
</comment>
<dbReference type="InterPro" id="IPR039246">
    <property type="entry name" value="Flagellar_FlgA"/>
</dbReference>
<evidence type="ECO:0000259" key="8">
    <source>
        <dbReference type="SMART" id="SM00858"/>
    </source>
</evidence>
<feature type="chain" id="PRO_5021514529" description="Flagella basal body P-ring formation protein FlgA" evidence="7">
    <location>
        <begin position="24"/>
        <end position="230"/>
    </location>
</feature>
<evidence type="ECO:0000256" key="1">
    <source>
        <dbReference type="ARBA" id="ARBA00004418"/>
    </source>
</evidence>
<keyword evidence="4 7" id="KW-0732">Signal</keyword>
<evidence type="ECO:0000256" key="6">
    <source>
        <dbReference type="ARBA" id="ARBA00025643"/>
    </source>
</evidence>
<comment type="function">
    <text evidence="6 7">Involved in the assembly process of the P-ring formation. It may associate with FlgF on the rod constituting a structure essential for the P-ring assembly or may act as a modulator protein for the P-ring assembly.</text>
</comment>
<feature type="domain" description="SAF" evidence="8">
    <location>
        <begin position="108"/>
        <end position="170"/>
    </location>
</feature>
<dbReference type="Pfam" id="PF17656">
    <property type="entry name" value="ChapFlgA_N"/>
    <property type="match status" value="1"/>
</dbReference>
<evidence type="ECO:0000256" key="7">
    <source>
        <dbReference type="RuleBase" id="RU362063"/>
    </source>
</evidence>
<dbReference type="OrthoDB" id="5729023at2"/>
<dbReference type="PANTHER" id="PTHR36307">
    <property type="entry name" value="FLAGELLA BASAL BODY P-RING FORMATION PROTEIN FLGA"/>
    <property type="match status" value="1"/>
</dbReference>
<dbReference type="Gene3D" id="2.30.30.760">
    <property type="match status" value="1"/>
</dbReference>
<keyword evidence="5 7" id="KW-0574">Periplasm</keyword>
<dbReference type="GO" id="GO:0044780">
    <property type="term" value="P:bacterial-type flagellum assembly"/>
    <property type="evidence" value="ECO:0007669"/>
    <property type="project" value="InterPro"/>
</dbReference>
<proteinExistence type="inferred from homology"/>
<dbReference type="InterPro" id="IPR041231">
    <property type="entry name" value="FlgA_N"/>
</dbReference>
<evidence type="ECO:0000313" key="10">
    <source>
        <dbReference type="Proteomes" id="UP000315303"/>
    </source>
</evidence>
<dbReference type="NCBIfam" id="TIGR03170">
    <property type="entry name" value="flgA_cterm"/>
    <property type="match status" value="1"/>
</dbReference>
<organism evidence="9 10">
    <name type="scientific">Litorilituus lipolyticus</name>
    <dbReference type="NCBI Taxonomy" id="2491017"/>
    <lineage>
        <taxon>Bacteria</taxon>
        <taxon>Pseudomonadati</taxon>
        <taxon>Pseudomonadota</taxon>
        <taxon>Gammaproteobacteria</taxon>
        <taxon>Alteromonadales</taxon>
        <taxon>Colwelliaceae</taxon>
        <taxon>Litorilituus</taxon>
    </lineage>
</organism>
<comment type="caution">
    <text evidence="9">The sequence shown here is derived from an EMBL/GenBank/DDBJ whole genome shotgun (WGS) entry which is preliminary data.</text>
</comment>
<evidence type="ECO:0000256" key="5">
    <source>
        <dbReference type="ARBA" id="ARBA00022764"/>
    </source>
</evidence>